<dbReference type="SUPFAM" id="SSF50044">
    <property type="entry name" value="SH3-domain"/>
    <property type="match status" value="1"/>
</dbReference>
<dbReference type="GO" id="GO:0043328">
    <property type="term" value="P:protein transport to vacuole involved in ubiquitin-dependent protein catabolic process via the multivesicular body sorting pathway"/>
    <property type="evidence" value="ECO:0007669"/>
    <property type="project" value="TreeGrafter"/>
</dbReference>
<evidence type="ECO:0000313" key="16">
    <source>
        <dbReference type="Proteomes" id="UP000054988"/>
    </source>
</evidence>
<proteinExistence type="inferred from homology"/>
<organism evidence="15 16">
    <name type="scientific">Moniliophthora roreri</name>
    <name type="common">Frosty pod rot fungus</name>
    <name type="synonym">Monilia roreri</name>
    <dbReference type="NCBI Taxonomy" id="221103"/>
    <lineage>
        <taxon>Eukaryota</taxon>
        <taxon>Fungi</taxon>
        <taxon>Dikarya</taxon>
        <taxon>Basidiomycota</taxon>
        <taxon>Agaricomycotina</taxon>
        <taxon>Agaricomycetes</taxon>
        <taxon>Agaricomycetidae</taxon>
        <taxon>Agaricales</taxon>
        <taxon>Marasmiineae</taxon>
        <taxon>Marasmiaceae</taxon>
        <taxon>Moniliophthora</taxon>
    </lineage>
</organism>
<evidence type="ECO:0000256" key="8">
    <source>
        <dbReference type="ARBA" id="ARBA00022753"/>
    </source>
</evidence>
<comment type="subcellular location">
    <subcellularLocation>
        <location evidence="2">Endosome membrane</location>
        <topology evidence="2">Peripheral membrane protein</topology>
        <orientation evidence="2">Cytoplasmic side</orientation>
    </subcellularLocation>
</comment>
<evidence type="ECO:0000256" key="4">
    <source>
        <dbReference type="ARBA" id="ARBA00017923"/>
    </source>
</evidence>
<dbReference type="PROSITE" id="PS50002">
    <property type="entry name" value="SH3"/>
    <property type="match status" value="1"/>
</dbReference>
<dbReference type="GO" id="GO:0010008">
    <property type="term" value="C:endosome membrane"/>
    <property type="evidence" value="ECO:0007669"/>
    <property type="project" value="UniProtKB-SubCell"/>
</dbReference>
<feature type="compositionally biased region" description="Low complexity" evidence="12">
    <location>
        <begin position="510"/>
        <end position="544"/>
    </location>
</feature>
<dbReference type="GO" id="GO:0033565">
    <property type="term" value="C:ESCRT-0 complex"/>
    <property type="evidence" value="ECO:0007669"/>
    <property type="project" value="TreeGrafter"/>
</dbReference>
<feature type="compositionally biased region" description="Low complexity" evidence="12">
    <location>
        <begin position="261"/>
        <end position="282"/>
    </location>
</feature>
<dbReference type="Pfam" id="PF03127">
    <property type="entry name" value="GAT"/>
    <property type="match status" value="1"/>
</dbReference>
<feature type="compositionally biased region" description="Gly residues" evidence="12">
    <location>
        <begin position="685"/>
        <end position="694"/>
    </location>
</feature>
<dbReference type="SUPFAM" id="SSF48464">
    <property type="entry name" value="ENTH/VHS domain"/>
    <property type="match status" value="1"/>
</dbReference>
<feature type="compositionally biased region" description="Low complexity" evidence="12">
    <location>
        <begin position="210"/>
        <end position="231"/>
    </location>
</feature>
<dbReference type="Gene3D" id="1.20.5.1940">
    <property type="match status" value="1"/>
</dbReference>
<name>A0A0W0G4B1_MONRR</name>
<sequence length="972" mass="103113">MSGMFGGGSTNPYDDIVTKTTDENLTTENWELILNLCDKVQDEGQAGAHNVIAAVLKRLAHRNPNVQLYALSLVEALGKNCDIEIHKEIASRAFTQGLEKLVTDRNTHDKVRRRTLSLVAMWTAEFENDSQLGVMEDCYNSLKTKNYKFETPQEPPPPAIDDEIRRREEEELQRVLEMSITDKGGRAQWESYGASGSGSGSGLGSGVGSATGSSGHLPSGSGSASGTTSYAGYGGGSGPGYVPAPERSSSLPPAQEPSPPAATTTTTTTSNPTASTTSLPATGLDNPIVTRVRALHTFEPSEPGELGFQKGDIIKVVDRGYKDWWRGQFKGRTGIFPVNYVEALPEPTKEELAREAEQEAEVFAQAVNVERLLTMLRALDPTKDNLADNEEIQELYRQSMTLRPRIVKLIDKYSQKRADLVSMNETFIRARSIFERMMEESLARHTGVYEHTYRPSSISMPPYGPGPGPDPRAGASSPPAAGYGAPAPGWGAQGGSGYMQPQFPTAQPAYGASPYGQPQQPQQAYGQQPPYGQPQGQPYPQQQQPGGGYSAQGQQQPQQFAQAQAQPQQQPQQQQGPQPYPAVQHEPLAAQQQQQPQQQPAQQQQQPQQQPAQQQQQPVQHTQQQQDPPYIYDPKTTYADPNVQAWAQYYAQGGTDPTGSVYFISVPGIKEAPPALVPPTQQNGVGAGAAGGAGQHQEQGQVYQQQQAYQQQPTQQQQQQSSPTASTHTTYPQQASTSASTYPAQQPQQVLASASAESLPYPGPGSAGLERADSMDTSLPYPGGSAQNGSTASLGGFGAGAGGSPQQAVGFSPYQQQPSSPYQQPPAPVDASPYANPNPQQSAESIHSIHSAHTSTTAVPGAGASPYAQPTSGDSGHGHGHGSAHSLQHQVQPSSPVSSVRSGFGGHGALPASPSAAYANPSPNPNPGTTPSWVLPKMEPSSRPPFGGGVGGLQSQMSGLSVSSGAEGAGHV</sequence>
<keyword evidence="6 11" id="KW-0728">SH3 domain</keyword>
<dbReference type="GO" id="GO:0043130">
    <property type="term" value="F:ubiquitin binding"/>
    <property type="evidence" value="ECO:0007669"/>
    <property type="project" value="InterPro"/>
</dbReference>
<dbReference type="EMBL" id="LATX01001173">
    <property type="protein sequence ID" value="KTB43427.1"/>
    <property type="molecule type" value="Genomic_DNA"/>
</dbReference>
<reference evidence="15 16" key="1">
    <citation type="submission" date="2015-12" db="EMBL/GenBank/DDBJ databases">
        <title>Draft genome sequence of Moniliophthora roreri, the causal agent of frosty pod rot of cacao.</title>
        <authorList>
            <person name="Aime M.C."/>
            <person name="Diaz-Valderrama J.R."/>
            <person name="Kijpornyongpan T."/>
            <person name="Phillips-Mora W."/>
        </authorList>
    </citation>
    <scope>NUCLEOTIDE SEQUENCE [LARGE SCALE GENOMIC DNA]</scope>
    <source>
        <strain evidence="15 16">MCA 2952</strain>
    </source>
</reference>
<dbReference type="InterPro" id="IPR004152">
    <property type="entry name" value="GAT_dom"/>
</dbReference>
<dbReference type="PRINTS" id="PR00452">
    <property type="entry name" value="SH3DOMAIN"/>
</dbReference>
<dbReference type="PANTHER" id="PTHR45929:SF3">
    <property type="entry name" value="JAK PATHWAY SIGNAL TRANSDUCTION ADAPTOR MOLECULE"/>
    <property type="match status" value="1"/>
</dbReference>
<dbReference type="Gene3D" id="1.25.40.90">
    <property type="match status" value="1"/>
</dbReference>
<evidence type="ECO:0000256" key="7">
    <source>
        <dbReference type="ARBA" id="ARBA00022448"/>
    </source>
</evidence>
<keyword evidence="7" id="KW-0813">Transport</keyword>
<feature type="compositionally biased region" description="Low complexity" evidence="12">
    <location>
        <begin position="812"/>
        <end position="822"/>
    </location>
</feature>
<comment type="similarity">
    <text evidence="3">Belongs to the STAM family.</text>
</comment>
<feature type="compositionally biased region" description="Gly residues" evidence="12">
    <location>
        <begin position="195"/>
        <end position="209"/>
    </location>
</feature>
<gene>
    <name evidence="15" type="ORF">WG66_3996</name>
</gene>
<feature type="compositionally biased region" description="Low complexity" evidence="12">
    <location>
        <begin position="551"/>
        <end position="577"/>
    </location>
</feature>
<dbReference type="CDD" id="cd21386">
    <property type="entry name" value="GAT_Hse1"/>
    <property type="match status" value="1"/>
</dbReference>
<dbReference type="SMART" id="SM00326">
    <property type="entry name" value="SH3"/>
    <property type="match status" value="1"/>
</dbReference>
<protein>
    <recommendedName>
        <fullName evidence="4">Class E vacuolar protein-sorting machinery protein HSE1</fullName>
    </recommendedName>
    <alternativeName>
        <fullName evidence="5">Class E vacuolar protein-sorting machinery protein hse1</fullName>
    </alternativeName>
</protein>
<evidence type="ECO:0000259" key="14">
    <source>
        <dbReference type="PROSITE" id="PS50179"/>
    </source>
</evidence>
<dbReference type="eggNOG" id="KOG2199">
    <property type="taxonomic scope" value="Eukaryota"/>
</dbReference>
<dbReference type="CDD" id="cd11805">
    <property type="entry name" value="SH3_GRB2_like_C"/>
    <property type="match status" value="1"/>
</dbReference>
<feature type="compositionally biased region" description="Low complexity" evidence="12">
    <location>
        <begin position="695"/>
        <end position="720"/>
    </location>
</feature>
<comment type="caution">
    <text evidence="15">The sequence shown here is derived from an EMBL/GenBank/DDBJ whole genome shotgun (WGS) entry which is preliminary data.</text>
</comment>
<evidence type="ECO:0000256" key="1">
    <source>
        <dbReference type="ARBA" id="ARBA00002654"/>
    </source>
</evidence>
<dbReference type="InterPro" id="IPR050670">
    <property type="entry name" value="STAM"/>
</dbReference>
<dbReference type="InterPro" id="IPR001452">
    <property type="entry name" value="SH3_domain"/>
</dbReference>
<dbReference type="Pfam" id="PF00018">
    <property type="entry name" value="SH3_1"/>
    <property type="match status" value="1"/>
</dbReference>
<feature type="region of interest" description="Disordered" evidence="12">
    <location>
        <begin position="671"/>
        <end position="972"/>
    </location>
</feature>
<evidence type="ECO:0000256" key="9">
    <source>
        <dbReference type="ARBA" id="ARBA00022927"/>
    </source>
</evidence>
<accession>A0A0W0G4B1</accession>
<feature type="domain" description="SH3" evidence="13">
    <location>
        <begin position="287"/>
        <end position="346"/>
    </location>
</feature>
<feature type="domain" description="VHS" evidence="14">
    <location>
        <begin position="20"/>
        <end position="150"/>
    </location>
</feature>
<dbReference type="InterPro" id="IPR008942">
    <property type="entry name" value="ENTH_VHS"/>
</dbReference>
<dbReference type="AlphaFoldDB" id="A0A0W0G4B1"/>
<feature type="compositionally biased region" description="Low complexity" evidence="12">
    <location>
        <begin position="589"/>
        <end position="626"/>
    </location>
</feature>
<evidence type="ECO:0000256" key="12">
    <source>
        <dbReference type="SAM" id="MobiDB-lite"/>
    </source>
</evidence>
<dbReference type="SUPFAM" id="SSF89009">
    <property type="entry name" value="GAT-like domain"/>
    <property type="match status" value="1"/>
</dbReference>
<comment type="function">
    <text evidence="1">Component of the ESCRT-0 complex which is the sorting receptor for ubiquitinated cargo proteins at the multivesicular body (MVB).</text>
</comment>
<feature type="compositionally biased region" description="Polar residues" evidence="12">
    <location>
        <begin position="953"/>
        <end position="964"/>
    </location>
</feature>
<evidence type="ECO:0000256" key="11">
    <source>
        <dbReference type="PROSITE-ProRule" id="PRU00192"/>
    </source>
</evidence>
<evidence type="ECO:0000256" key="10">
    <source>
        <dbReference type="ARBA" id="ARBA00023136"/>
    </source>
</evidence>
<dbReference type="SMART" id="SM00288">
    <property type="entry name" value="VHS"/>
    <property type="match status" value="1"/>
</dbReference>
<evidence type="ECO:0000313" key="15">
    <source>
        <dbReference type="EMBL" id="KTB43427.1"/>
    </source>
</evidence>
<dbReference type="Gene3D" id="2.30.30.40">
    <property type="entry name" value="SH3 Domains"/>
    <property type="match status" value="1"/>
</dbReference>
<dbReference type="InterPro" id="IPR002014">
    <property type="entry name" value="VHS_dom"/>
</dbReference>
<evidence type="ECO:0000256" key="3">
    <source>
        <dbReference type="ARBA" id="ARBA00009666"/>
    </source>
</evidence>
<feature type="compositionally biased region" description="Low complexity" evidence="12">
    <location>
        <begin position="842"/>
        <end position="858"/>
    </location>
</feature>
<feature type="compositionally biased region" description="Low complexity" evidence="12">
    <location>
        <begin position="471"/>
        <end position="490"/>
    </location>
</feature>
<feature type="region of interest" description="Disordered" evidence="12">
    <location>
        <begin position="453"/>
        <end position="638"/>
    </location>
</feature>
<evidence type="ECO:0000256" key="2">
    <source>
        <dbReference type="ARBA" id="ARBA00004125"/>
    </source>
</evidence>
<feature type="region of interest" description="Disordered" evidence="12">
    <location>
        <begin position="187"/>
        <end position="284"/>
    </location>
</feature>
<dbReference type="InterPro" id="IPR036028">
    <property type="entry name" value="SH3-like_dom_sf"/>
</dbReference>
<evidence type="ECO:0000259" key="13">
    <source>
        <dbReference type="PROSITE" id="PS50002"/>
    </source>
</evidence>
<dbReference type="Proteomes" id="UP000054988">
    <property type="component" value="Unassembled WGS sequence"/>
</dbReference>
<feature type="compositionally biased region" description="Polar residues" evidence="12">
    <location>
        <begin position="721"/>
        <end position="756"/>
    </location>
</feature>
<feature type="compositionally biased region" description="Low complexity" evidence="12">
    <location>
        <begin position="911"/>
        <end position="921"/>
    </location>
</feature>
<dbReference type="GO" id="GO:0035091">
    <property type="term" value="F:phosphatidylinositol binding"/>
    <property type="evidence" value="ECO:0007669"/>
    <property type="project" value="InterPro"/>
</dbReference>
<dbReference type="Pfam" id="PF00790">
    <property type="entry name" value="VHS"/>
    <property type="match status" value="1"/>
</dbReference>
<dbReference type="CDD" id="cd16978">
    <property type="entry name" value="VHS_HSE1"/>
    <property type="match status" value="1"/>
</dbReference>
<keyword evidence="9" id="KW-0653">Protein transport</keyword>
<evidence type="ECO:0000256" key="5">
    <source>
        <dbReference type="ARBA" id="ARBA00018978"/>
    </source>
</evidence>
<evidence type="ECO:0000256" key="6">
    <source>
        <dbReference type="ARBA" id="ARBA00022443"/>
    </source>
</evidence>
<dbReference type="PANTHER" id="PTHR45929">
    <property type="entry name" value="JAK PATHWAY SIGNAL TRANSDUCTION ADAPTOR MOLECULE"/>
    <property type="match status" value="1"/>
</dbReference>
<keyword evidence="8" id="KW-0967">Endosome</keyword>
<feature type="compositionally biased region" description="Low complexity" evidence="12">
    <location>
        <begin position="883"/>
        <end position="902"/>
    </location>
</feature>
<dbReference type="PROSITE" id="PS50179">
    <property type="entry name" value="VHS"/>
    <property type="match status" value="1"/>
</dbReference>
<keyword evidence="10" id="KW-0472">Membrane</keyword>